<keyword evidence="3" id="KW-1185">Reference proteome</keyword>
<feature type="transmembrane region" description="Helical" evidence="1">
    <location>
        <begin position="51"/>
        <end position="71"/>
    </location>
</feature>
<sequence length="137" mass="15708">MNDFKLHNHPKIASGFQTPDNYFETLSAKITHQIAVEEKPVVALNKKITTFWYAVAAVLVLALMVPTINYFNNPLRQVDEATLESYLSYQTNLNQYDLINELDMQDVNQLNKSITLEDEAIEDVLITNPNIENYISE</sequence>
<dbReference type="RefSeq" id="WP_200104858.1">
    <property type="nucleotide sequence ID" value="NZ_JAEHFV010000001.1"/>
</dbReference>
<evidence type="ECO:0000313" key="2">
    <source>
        <dbReference type="EMBL" id="MBK0368946.1"/>
    </source>
</evidence>
<organism evidence="2 3">
    <name type="scientific">Flavobacterium agrisoli</name>
    <dbReference type="NCBI Taxonomy" id="2793066"/>
    <lineage>
        <taxon>Bacteria</taxon>
        <taxon>Pseudomonadati</taxon>
        <taxon>Bacteroidota</taxon>
        <taxon>Flavobacteriia</taxon>
        <taxon>Flavobacteriales</taxon>
        <taxon>Flavobacteriaceae</taxon>
        <taxon>Flavobacterium</taxon>
    </lineage>
</organism>
<keyword evidence="1" id="KW-1133">Transmembrane helix</keyword>
<evidence type="ECO:0000313" key="3">
    <source>
        <dbReference type="Proteomes" id="UP000609172"/>
    </source>
</evidence>
<proteinExistence type="predicted"/>
<comment type="caution">
    <text evidence="2">The sequence shown here is derived from an EMBL/GenBank/DDBJ whole genome shotgun (WGS) entry which is preliminary data.</text>
</comment>
<evidence type="ECO:0000256" key="1">
    <source>
        <dbReference type="SAM" id="Phobius"/>
    </source>
</evidence>
<keyword evidence="1" id="KW-0812">Transmembrane</keyword>
<reference evidence="2" key="1">
    <citation type="submission" date="2020-12" db="EMBL/GenBank/DDBJ databases">
        <title>Bacterial novel species Flavobacterium sp. SE-1-e isolated from soil.</title>
        <authorList>
            <person name="Jung H.-Y."/>
        </authorList>
    </citation>
    <scope>NUCLEOTIDE SEQUENCE</scope>
    <source>
        <strain evidence="2">SE-1-e</strain>
    </source>
</reference>
<name>A0A934PM14_9FLAO</name>
<dbReference type="EMBL" id="JAEHFV010000001">
    <property type="protein sequence ID" value="MBK0368946.1"/>
    <property type="molecule type" value="Genomic_DNA"/>
</dbReference>
<dbReference type="Proteomes" id="UP000609172">
    <property type="component" value="Unassembled WGS sequence"/>
</dbReference>
<accession>A0A934PM14</accession>
<protein>
    <submittedName>
        <fullName evidence="2">Uncharacterized protein</fullName>
    </submittedName>
</protein>
<dbReference type="AlphaFoldDB" id="A0A934PM14"/>
<gene>
    <name evidence="2" type="ORF">I5M07_03775</name>
</gene>
<keyword evidence="1" id="KW-0472">Membrane</keyword>